<accession>A0ABR0LSZ2</accession>
<protein>
    <submittedName>
        <fullName evidence="2">Uncharacterized protein</fullName>
    </submittedName>
</protein>
<proteinExistence type="predicted"/>
<comment type="caution">
    <text evidence="2">The sequence shown here is derived from an EMBL/GenBank/DDBJ whole genome shotgun (WGS) entry which is preliminary data.</text>
</comment>
<keyword evidence="3" id="KW-1185">Reference proteome</keyword>
<feature type="non-terminal residue" evidence="2">
    <location>
        <position position="68"/>
    </location>
</feature>
<evidence type="ECO:0000256" key="1">
    <source>
        <dbReference type="SAM" id="MobiDB-lite"/>
    </source>
</evidence>
<feature type="region of interest" description="Disordered" evidence="1">
    <location>
        <begin position="42"/>
        <end position="68"/>
    </location>
</feature>
<evidence type="ECO:0000313" key="2">
    <source>
        <dbReference type="EMBL" id="KAK5240586.1"/>
    </source>
</evidence>
<feature type="non-terminal residue" evidence="2">
    <location>
        <position position="1"/>
    </location>
</feature>
<dbReference type="EMBL" id="JAVRRA010011176">
    <property type="protein sequence ID" value="KAK5240586.1"/>
    <property type="molecule type" value="Genomic_DNA"/>
</dbReference>
<dbReference type="Proteomes" id="UP001357485">
    <property type="component" value="Unassembled WGS sequence"/>
</dbReference>
<name>A0ABR0LSZ2_9PEZI</name>
<gene>
    <name evidence="2" type="ORF">LTR16_010442</name>
</gene>
<reference evidence="2 3" key="1">
    <citation type="submission" date="2023-08" db="EMBL/GenBank/DDBJ databases">
        <title>Black Yeasts Isolated from many extreme environments.</title>
        <authorList>
            <person name="Coleine C."/>
            <person name="Stajich J.E."/>
            <person name="Selbmann L."/>
        </authorList>
    </citation>
    <scope>NUCLEOTIDE SEQUENCE [LARGE SCALE GENOMIC DNA]</scope>
    <source>
        <strain evidence="2 3">CCFEE 536</strain>
    </source>
</reference>
<sequence>TVLPVSLSTRRTSLSRAFSGFKPCLEYLASWARPLTHKTTLPQQLATSHSGNTSPSTRPSVTSCSHTN</sequence>
<evidence type="ECO:0000313" key="3">
    <source>
        <dbReference type="Proteomes" id="UP001357485"/>
    </source>
</evidence>
<organism evidence="2 3">
    <name type="scientific">Cryomyces antarcticus</name>
    <dbReference type="NCBI Taxonomy" id="329879"/>
    <lineage>
        <taxon>Eukaryota</taxon>
        <taxon>Fungi</taxon>
        <taxon>Dikarya</taxon>
        <taxon>Ascomycota</taxon>
        <taxon>Pezizomycotina</taxon>
        <taxon>Dothideomycetes</taxon>
        <taxon>Dothideomycetes incertae sedis</taxon>
        <taxon>Cryomyces</taxon>
    </lineage>
</organism>